<evidence type="ECO:0000256" key="1">
    <source>
        <dbReference type="SAM" id="Phobius"/>
    </source>
</evidence>
<keyword evidence="1" id="KW-1133">Transmembrane helix</keyword>
<reference evidence="2 3" key="1">
    <citation type="journal article" date="2015" name="Nature">
        <title>rRNA introns, odd ribosomes, and small enigmatic genomes across a large radiation of phyla.</title>
        <authorList>
            <person name="Brown C.T."/>
            <person name="Hug L.A."/>
            <person name="Thomas B.C."/>
            <person name="Sharon I."/>
            <person name="Castelle C.J."/>
            <person name="Singh A."/>
            <person name="Wilkins M.J."/>
            <person name="Williams K.H."/>
            <person name="Banfield J.F."/>
        </authorList>
    </citation>
    <scope>NUCLEOTIDE SEQUENCE [LARGE SCALE GENOMIC DNA]</scope>
</reference>
<dbReference type="AlphaFoldDB" id="A0A0G4B254"/>
<dbReference type="InterPro" id="IPR036457">
    <property type="entry name" value="PPM-type-like_dom_sf"/>
</dbReference>
<name>A0A0G4B254_9BACT</name>
<dbReference type="Gene3D" id="3.60.40.10">
    <property type="entry name" value="PPM-type phosphatase domain"/>
    <property type="match status" value="1"/>
</dbReference>
<protein>
    <submittedName>
        <fullName evidence="2">Uncharacterized protein</fullName>
    </submittedName>
</protein>
<accession>A0A0G4B254</accession>
<dbReference type="KEGG" id="bbgw:UT28_C0001G0104"/>
<dbReference type="InterPro" id="IPR011042">
    <property type="entry name" value="6-blade_b-propeller_TolB-like"/>
</dbReference>
<sequence>MDYEIQYARLVTTEKLPDRFLNTQLKANANLAKTQMGEIFSMTEILTQWFTTAQIGQTIINTFANSYYQGGSTSDLINFEDSLKKVNETLAQITQNGETDWIGNINAILGVIVENKMHIAQTGRANAYVFRDGKMENLTEDLAQGGEPHPLKTFTNITSGELKSKDKILIANPELYNQIDAENLRQIITMNNPNEAVMYLAKILKKKRVNTVNALLIQLLTTEELAKQPVSIDNSTIYLDKPLESVWAGAQRAWQGMIFPIIKAFSKETKKASDKSLEFTKNYLKTLHEKKQTNQIVQKKDLFEKEFIENKPEDNLLKDEEIKYSPELEVHYYQEQQKEKDNRLNSYSANASKYLSAFVSFVIKTGQDKKLRPYFLIVVALVILTTIGFTIKNRYSGSKVDLNEAQQTLRSAEDSSSQAKTASANKDNEKAKQLCATAITQASPITNVAVVGGNAQKVVSDCYGLIDTLSATTRLSDISPILSIDQSISGSFVVGSKAYLISDGDIYSALISGGKPVKVSSIPKNNGDFQFGAVYGTDILIYTSSQKVYNFDTTNSKTTLSAPSSGNWESTNAGTVYNGNFYLLDSVIGQIYKHAFVSSVAQSGTAYLTTKSVDIKGSKSIAIDGSVYVLQDNGDVLMLQRGKAVDFSLKDTPSPYSRIEKPVKIYTDSDASSLYILDNGQKRILEYDKNGNYIHQYALPNTLGDLTDFSVSVKAKKIWVSAGKSLYEIGI</sequence>
<proteinExistence type="predicted"/>
<dbReference type="SUPFAM" id="SSF81606">
    <property type="entry name" value="PP2C-like"/>
    <property type="match status" value="1"/>
</dbReference>
<feature type="transmembrane region" description="Helical" evidence="1">
    <location>
        <begin position="374"/>
        <end position="391"/>
    </location>
</feature>
<evidence type="ECO:0000313" key="2">
    <source>
        <dbReference type="EMBL" id="AKM81919.1"/>
    </source>
</evidence>
<organism evidence="2 3">
    <name type="scientific">Berkelbacteria bacterium GW2011_GWE1_39_12</name>
    <dbReference type="NCBI Taxonomy" id="1618337"/>
    <lineage>
        <taxon>Bacteria</taxon>
        <taxon>Candidatus Berkelbacteria</taxon>
    </lineage>
</organism>
<dbReference type="Proteomes" id="UP000035648">
    <property type="component" value="Chromosome"/>
</dbReference>
<dbReference type="EMBL" id="CP011213">
    <property type="protein sequence ID" value="AKM81919.1"/>
    <property type="molecule type" value="Genomic_DNA"/>
</dbReference>
<dbReference type="STRING" id="1618337.UT28_C0001G0104"/>
<evidence type="ECO:0000313" key="3">
    <source>
        <dbReference type="Proteomes" id="UP000035648"/>
    </source>
</evidence>
<keyword evidence="1" id="KW-0472">Membrane</keyword>
<keyword evidence="1" id="KW-0812">Transmembrane</keyword>
<dbReference type="Gene3D" id="2.120.10.30">
    <property type="entry name" value="TolB, C-terminal domain"/>
    <property type="match status" value="1"/>
</dbReference>
<dbReference type="SUPFAM" id="SSF101898">
    <property type="entry name" value="NHL repeat"/>
    <property type="match status" value="1"/>
</dbReference>
<gene>
    <name evidence="2" type="ORF">UT28_C0001G0104</name>
</gene>